<feature type="domain" description="Methyltransferase FkbM" evidence="5">
    <location>
        <begin position="51"/>
        <end position="257"/>
    </location>
</feature>
<dbReference type="Proteomes" id="UP000239239">
    <property type="component" value="Unassembled WGS sequence"/>
</dbReference>
<dbReference type="CDD" id="cd02440">
    <property type="entry name" value="AdoMet_MTases"/>
    <property type="match status" value="1"/>
</dbReference>
<evidence type="ECO:0000259" key="5">
    <source>
        <dbReference type="Pfam" id="PF05050"/>
    </source>
</evidence>
<dbReference type="InterPro" id="IPR006342">
    <property type="entry name" value="FkbM_mtfrase"/>
</dbReference>
<dbReference type="NCBIfam" id="TIGR01444">
    <property type="entry name" value="fkbM_fam"/>
    <property type="match status" value="1"/>
</dbReference>
<comment type="caution">
    <text evidence="6">The sequence shown here is derived from an EMBL/GenBank/DDBJ whole genome shotgun (WGS) entry which is preliminary data.</text>
</comment>
<dbReference type="GO" id="GO:0008171">
    <property type="term" value="F:O-methyltransferase activity"/>
    <property type="evidence" value="ECO:0007669"/>
    <property type="project" value="InterPro"/>
</dbReference>
<dbReference type="OrthoDB" id="4104638at2"/>
<feature type="domain" description="O-methyltransferase C-terminal" evidence="4">
    <location>
        <begin position="434"/>
        <end position="567"/>
    </location>
</feature>
<dbReference type="RefSeq" id="WP_027228567.1">
    <property type="nucleotide sequence ID" value="NZ_FJAK01000016.1"/>
</dbReference>
<dbReference type="InterPro" id="IPR052514">
    <property type="entry name" value="SAM-dependent_MTase"/>
</dbReference>
<dbReference type="GO" id="GO:0032259">
    <property type="term" value="P:methylation"/>
    <property type="evidence" value="ECO:0007669"/>
    <property type="project" value="UniProtKB-KW"/>
</dbReference>
<dbReference type="AlphaFoldDB" id="A0A2S6EY57"/>
<protein>
    <submittedName>
        <fullName evidence="6">FkbM family methyltransferase</fullName>
    </submittedName>
</protein>
<proteinExistence type="predicted"/>
<dbReference type="EMBL" id="PQWY01000014">
    <property type="protein sequence ID" value="PPK30124.1"/>
    <property type="molecule type" value="Genomic_DNA"/>
</dbReference>
<evidence type="ECO:0000256" key="1">
    <source>
        <dbReference type="ARBA" id="ARBA00022603"/>
    </source>
</evidence>
<dbReference type="InterPro" id="IPR029063">
    <property type="entry name" value="SAM-dependent_MTases_sf"/>
</dbReference>
<dbReference type="Pfam" id="PF05050">
    <property type="entry name" value="Methyltransf_21"/>
    <property type="match status" value="1"/>
</dbReference>
<evidence type="ECO:0000259" key="4">
    <source>
        <dbReference type="Pfam" id="PF00891"/>
    </source>
</evidence>
<keyword evidence="1 6" id="KW-0489">Methyltransferase</keyword>
<dbReference type="SUPFAM" id="SSF53335">
    <property type="entry name" value="S-adenosyl-L-methionine-dependent methyltransferases"/>
    <property type="match status" value="2"/>
</dbReference>
<evidence type="ECO:0000313" key="6">
    <source>
        <dbReference type="EMBL" id="PPK30124.1"/>
    </source>
</evidence>
<name>A0A2S6EY57_LEGPN</name>
<reference evidence="6 7" key="1">
    <citation type="submission" date="2018-02" db="EMBL/GenBank/DDBJ databases">
        <title>Draft genome sequences of four Legionella pneumophila clinical strains isolated in Ontario.</title>
        <authorList>
            <person name="Fortuna A."/>
            <person name="Ramnarine R."/>
            <person name="Li A."/>
            <person name="Frantz C."/>
            <person name="Mallo G."/>
        </authorList>
    </citation>
    <scope>NUCLEOTIDE SEQUENCE [LARGE SCALE GENOMIC DNA]</scope>
    <source>
        <strain evidence="6 7">LG61</strain>
    </source>
</reference>
<dbReference type="PROSITE" id="PS51683">
    <property type="entry name" value="SAM_OMT_II"/>
    <property type="match status" value="1"/>
</dbReference>
<dbReference type="PANTHER" id="PTHR34203:SF13">
    <property type="entry name" value="EXPRESSED PROTEIN"/>
    <property type="match status" value="1"/>
</dbReference>
<evidence type="ECO:0000256" key="3">
    <source>
        <dbReference type="ARBA" id="ARBA00022691"/>
    </source>
</evidence>
<dbReference type="Pfam" id="PF00891">
    <property type="entry name" value="Methyltransf_2"/>
    <property type="match status" value="1"/>
</dbReference>
<sequence length="630" mass="72854">MPDDISRKRFSVGDLYFINEFEVSGLIYEIFHQKSYLSDFLTLSAGAVVFDVGANIGIFSLFALKQCHYDTEIYSFEPIPATFKCLKKNLARFKHNVHVYNAGIGNVPKDCSIDFTLFGESSVTATYKPMDKIISNYQPLLNYETLLKLSSFQNKPLYYQLKYLPFLRNYLIKKNYKHQTLETKVRCHLISLGRFIEKNRITRIDLLKIDVEGAELDVINSIKPEQFSFIKQLSIEVHDIDNRVEKLVSYLQKQGYITYVDRNPIFAELGFNHHMIYAKLPEPVIVAQSEEPNNPENYIEARQYFYGLLAGGVRMKLLESMFDLDLFRLFDGKPYLLENDIMKTLELKPVRAKKWLHLLCCENFLKKITVGSQVGYQLAKSQLMLGDGYWGFKQYYDFYWQRMANEKLSNILRFTDPKFNVSWPPKNAEEASFLETWMTKTVTPLIQTLLAYLDFNQYRSVLDVGGGDGTIACALAKAYPHLKITVYNLPESAKIAQKNIDAMGLQKRISVFVGDFINEEQFPTGFDLILFVRVLWDWDNSRKRKLLNMAYHALKKKGHVAICEGFKERCYDLCLTWEYSYIFADGFDAEVFKTSDEYKIMLQQIGFTPIPVKAISPSDPVPGTVVLAEK</sequence>
<dbReference type="InterPro" id="IPR001077">
    <property type="entry name" value="COMT_C"/>
</dbReference>
<evidence type="ECO:0000256" key="2">
    <source>
        <dbReference type="ARBA" id="ARBA00022679"/>
    </source>
</evidence>
<keyword evidence="2 6" id="KW-0808">Transferase</keyword>
<evidence type="ECO:0000313" key="7">
    <source>
        <dbReference type="Proteomes" id="UP000239239"/>
    </source>
</evidence>
<accession>A0A2S6EY57</accession>
<dbReference type="Gene3D" id="3.40.50.150">
    <property type="entry name" value="Vaccinia Virus protein VP39"/>
    <property type="match status" value="2"/>
</dbReference>
<dbReference type="PANTHER" id="PTHR34203">
    <property type="entry name" value="METHYLTRANSFERASE, FKBM FAMILY PROTEIN"/>
    <property type="match status" value="1"/>
</dbReference>
<keyword evidence="3" id="KW-0949">S-adenosyl-L-methionine</keyword>
<gene>
    <name evidence="6" type="ORF">C3928_09775</name>
</gene>
<organism evidence="6 7">
    <name type="scientific">Legionella pneumophila</name>
    <dbReference type="NCBI Taxonomy" id="446"/>
    <lineage>
        <taxon>Bacteria</taxon>
        <taxon>Pseudomonadati</taxon>
        <taxon>Pseudomonadota</taxon>
        <taxon>Gammaproteobacteria</taxon>
        <taxon>Legionellales</taxon>
        <taxon>Legionellaceae</taxon>
        <taxon>Legionella</taxon>
    </lineage>
</organism>
<dbReference type="InterPro" id="IPR016461">
    <property type="entry name" value="COMT-like"/>
</dbReference>